<keyword evidence="3" id="KW-1185">Reference proteome</keyword>
<organism evidence="2 3">
    <name type="scientific">Nesterenkonia aethiopica</name>
    <dbReference type="NCBI Taxonomy" id="269144"/>
    <lineage>
        <taxon>Bacteria</taxon>
        <taxon>Bacillati</taxon>
        <taxon>Actinomycetota</taxon>
        <taxon>Actinomycetes</taxon>
        <taxon>Micrococcales</taxon>
        <taxon>Micrococcaceae</taxon>
        <taxon>Nesterenkonia</taxon>
    </lineage>
</organism>
<evidence type="ECO:0000313" key="2">
    <source>
        <dbReference type="EMBL" id="GAA3053915.1"/>
    </source>
</evidence>
<dbReference type="InterPro" id="IPR000073">
    <property type="entry name" value="AB_hydrolase_1"/>
</dbReference>
<accession>A0ABP6LTV3</accession>
<sequence length="293" mass="31279">MREERIVVNGVTLACEIHGDPDDPMLLLLHGAGQCLVAWLDGLVRRFVDAGRCVVRVDSRDAGRSTTSPAGEPGYGMTDAVEDVSALLDALETPRAHLVGVSGGAAVAQVVALDHPGQVATLTLMAGTPGGPGHEAGDLPPMTEELRAWFSAAGDAPPPDWSDREAAVDRLVEEERPFAAASRPFDEVQARQIAEKTVDRAVDLEAMMTNPFLVSAGEPWRHRLAEITAPTLVLHGEEDPLLPLGHGRALAAEIPGARLIEVTGMGHEIVPRHQWDRIVPEIVAHTEAPTGHR</sequence>
<gene>
    <name evidence="2" type="ORF">GCM10010529_04890</name>
</gene>
<evidence type="ECO:0000313" key="3">
    <source>
        <dbReference type="Proteomes" id="UP001500236"/>
    </source>
</evidence>
<dbReference type="EMBL" id="BAAAVT010000003">
    <property type="protein sequence ID" value="GAA3053915.1"/>
    <property type="molecule type" value="Genomic_DNA"/>
</dbReference>
<dbReference type="PANTHER" id="PTHR43433:SF5">
    <property type="entry name" value="AB HYDROLASE-1 DOMAIN-CONTAINING PROTEIN"/>
    <property type="match status" value="1"/>
</dbReference>
<dbReference type="InterPro" id="IPR029058">
    <property type="entry name" value="AB_hydrolase_fold"/>
</dbReference>
<dbReference type="Pfam" id="PF00561">
    <property type="entry name" value="Abhydrolase_1"/>
    <property type="match status" value="1"/>
</dbReference>
<dbReference type="InterPro" id="IPR050471">
    <property type="entry name" value="AB_hydrolase"/>
</dbReference>
<dbReference type="Gene3D" id="3.40.50.1820">
    <property type="entry name" value="alpha/beta hydrolase"/>
    <property type="match status" value="1"/>
</dbReference>
<comment type="caution">
    <text evidence="2">The sequence shown here is derived from an EMBL/GenBank/DDBJ whole genome shotgun (WGS) entry which is preliminary data.</text>
</comment>
<dbReference type="PANTHER" id="PTHR43433">
    <property type="entry name" value="HYDROLASE, ALPHA/BETA FOLD FAMILY PROTEIN"/>
    <property type="match status" value="1"/>
</dbReference>
<proteinExistence type="predicted"/>
<feature type="domain" description="AB hydrolase-1" evidence="1">
    <location>
        <begin position="24"/>
        <end position="269"/>
    </location>
</feature>
<protein>
    <recommendedName>
        <fullName evidence="1">AB hydrolase-1 domain-containing protein</fullName>
    </recommendedName>
</protein>
<name>A0ABP6LTV3_9MICC</name>
<dbReference type="SUPFAM" id="SSF53474">
    <property type="entry name" value="alpha/beta-Hydrolases"/>
    <property type="match status" value="1"/>
</dbReference>
<evidence type="ECO:0000259" key="1">
    <source>
        <dbReference type="Pfam" id="PF00561"/>
    </source>
</evidence>
<dbReference type="RefSeq" id="WP_344685231.1">
    <property type="nucleotide sequence ID" value="NZ_BAAAVT010000003.1"/>
</dbReference>
<reference evidence="3" key="1">
    <citation type="journal article" date="2019" name="Int. J. Syst. Evol. Microbiol.">
        <title>The Global Catalogue of Microorganisms (GCM) 10K type strain sequencing project: providing services to taxonomists for standard genome sequencing and annotation.</title>
        <authorList>
            <consortium name="The Broad Institute Genomics Platform"/>
            <consortium name="The Broad Institute Genome Sequencing Center for Infectious Disease"/>
            <person name="Wu L."/>
            <person name="Ma J."/>
        </authorList>
    </citation>
    <scope>NUCLEOTIDE SEQUENCE [LARGE SCALE GENOMIC DNA]</scope>
    <source>
        <strain evidence="3">JCM 14309</strain>
    </source>
</reference>
<dbReference type="Proteomes" id="UP001500236">
    <property type="component" value="Unassembled WGS sequence"/>
</dbReference>